<dbReference type="Proteomes" id="UP000583929">
    <property type="component" value="Unassembled WGS sequence"/>
</dbReference>
<evidence type="ECO:0000313" key="2">
    <source>
        <dbReference type="Proteomes" id="UP000583929"/>
    </source>
</evidence>
<reference evidence="1 2" key="1">
    <citation type="journal article" date="2020" name="bioRxiv">
        <title>Sequence and annotation of 42 cannabis genomes reveals extensive copy number variation in cannabinoid synthesis and pathogen resistance genes.</title>
        <authorList>
            <person name="Mckernan K.J."/>
            <person name="Helbert Y."/>
            <person name="Kane L.T."/>
            <person name="Ebling H."/>
            <person name="Zhang L."/>
            <person name="Liu B."/>
            <person name="Eaton Z."/>
            <person name="Mclaughlin S."/>
            <person name="Kingan S."/>
            <person name="Baybayan P."/>
            <person name="Concepcion G."/>
            <person name="Jordan M."/>
            <person name="Riva A."/>
            <person name="Barbazuk W."/>
            <person name="Harkins T."/>
        </authorList>
    </citation>
    <scope>NUCLEOTIDE SEQUENCE [LARGE SCALE GENOMIC DNA]</scope>
    <source>
        <strain evidence="2">cv. Jamaican Lion 4</strain>
        <tissue evidence="1">Leaf</tissue>
    </source>
</reference>
<accession>A0A7J6GXQ4</accession>
<sequence length="353" mass="39625">MEARLLVDNSCATKCIVGRESGLLLVHDNANLTTNTTTADNLPVGALINNEYNSNYLGPCSHRIQLHLSKWTSQASTIELCQSPTILEQNHSQVVHCLRICRDEQLVENNRGAINSVKFLRHLGNSPVNLLLFAPKYSRLNSLHRPCGSFPKKLLFPNATNFKLGLFFPKSRGTFPVKLFVKTLNTSKLRSMEILTGNSPDSWLVSTAKCVRNSRFPISGAIVPSKLFLERTTKMSFVKFPISEGIKPVKLFSKTNNSSKLLSLEMLTGSSPDSWLVKEGMLENLDQSEFAKEFAPRDKYHTFGRWRLMMLLLSHESREDDSIAKLFFHVMRASACVVGEEVIFNGSKESTKI</sequence>
<evidence type="ECO:0000313" key="1">
    <source>
        <dbReference type="EMBL" id="KAF4387110.1"/>
    </source>
</evidence>
<comment type="caution">
    <text evidence="1">The sequence shown here is derived from an EMBL/GenBank/DDBJ whole genome shotgun (WGS) entry which is preliminary data.</text>
</comment>
<keyword evidence="2" id="KW-1185">Reference proteome</keyword>
<gene>
    <name evidence="1" type="ORF">G4B88_024682</name>
</gene>
<dbReference type="EMBL" id="JAATIQ010000080">
    <property type="protein sequence ID" value="KAF4387110.1"/>
    <property type="molecule type" value="Genomic_DNA"/>
</dbReference>
<proteinExistence type="predicted"/>
<name>A0A7J6GXQ4_CANSA</name>
<dbReference type="AlphaFoldDB" id="A0A7J6GXQ4"/>
<organism evidence="1 2">
    <name type="scientific">Cannabis sativa</name>
    <name type="common">Hemp</name>
    <name type="synonym">Marijuana</name>
    <dbReference type="NCBI Taxonomy" id="3483"/>
    <lineage>
        <taxon>Eukaryota</taxon>
        <taxon>Viridiplantae</taxon>
        <taxon>Streptophyta</taxon>
        <taxon>Embryophyta</taxon>
        <taxon>Tracheophyta</taxon>
        <taxon>Spermatophyta</taxon>
        <taxon>Magnoliopsida</taxon>
        <taxon>eudicotyledons</taxon>
        <taxon>Gunneridae</taxon>
        <taxon>Pentapetalae</taxon>
        <taxon>rosids</taxon>
        <taxon>fabids</taxon>
        <taxon>Rosales</taxon>
        <taxon>Cannabaceae</taxon>
        <taxon>Cannabis</taxon>
    </lineage>
</organism>
<protein>
    <submittedName>
        <fullName evidence="1">Uncharacterized protein</fullName>
    </submittedName>
</protein>